<name>A0A3B1DZZ6_9ZZZZ</name>
<keyword evidence="3 7" id="KW-0812">Transmembrane</keyword>
<dbReference type="PANTHER" id="PTHR30071">
    <property type="entry name" value="HEME EXPORTER PROTEIN C"/>
    <property type="match status" value="1"/>
</dbReference>
<evidence type="ECO:0000256" key="7">
    <source>
        <dbReference type="SAM" id="Phobius"/>
    </source>
</evidence>
<evidence type="ECO:0000256" key="5">
    <source>
        <dbReference type="ARBA" id="ARBA00022989"/>
    </source>
</evidence>
<accession>A0A3B1DZZ6</accession>
<feature type="transmembrane region" description="Helical" evidence="7">
    <location>
        <begin position="177"/>
        <end position="200"/>
    </location>
</feature>
<evidence type="ECO:0000256" key="1">
    <source>
        <dbReference type="ARBA" id="ARBA00004141"/>
    </source>
</evidence>
<evidence type="ECO:0000259" key="8">
    <source>
        <dbReference type="Pfam" id="PF01578"/>
    </source>
</evidence>
<dbReference type="GO" id="GO:0005886">
    <property type="term" value="C:plasma membrane"/>
    <property type="evidence" value="ECO:0007669"/>
    <property type="project" value="TreeGrafter"/>
</dbReference>
<feature type="transmembrane region" description="Helical" evidence="7">
    <location>
        <begin position="143"/>
        <end position="165"/>
    </location>
</feature>
<keyword evidence="4" id="KW-0201">Cytochrome c-type biogenesis</keyword>
<dbReference type="Pfam" id="PF01578">
    <property type="entry name" value="Cytochrom_C_asm"/>
    <property type="match status" value="1"/>
</dbReference>
<protein>
    <recommendedName>
        <fullName evidence="8">Cytochrome c assembly protein domain-containing protein</fullName>
    </recommendedName>
</protein>
<keyword evidence="5 7" id="KW-1133">Transmembrane helix</keyword>
<dbReference type="InterPro" id="IPR003557">
    <property type="entry name" value="Cyt_c_biogenesis_CcmC"/>
</dbReference>
<organism evidence="9">
    <name type="scientific">hydrothermal vent metagenome</name>
    <dbReference type="NCBI Taxonomy" id="652676"/>
    <lineage>
        <taxon>unclassified sequences</taxon>
        <taxon>metagenomes</taxon>
        <taxon>ecological metagenomes</taxon>
    </lineage>
</organism>
<evidence type="ECO:0000313" key="9">
    <source>
        <dbReference type="EMBL" id="VAX42204.1"/>
    </source>
</evidence>
<evidence type="ECO:0000256" key="3">
    <source>
        <dbReference type="ARBA" id="ARBA00022692"/>
    </source>
</evidence>
<proteinExistence type="inferred from homology"/>
<feature type="transmembrane region" description="Helical" evidence="7">
    <location>
        <begin position="116"/>
        <end position="137"/>
    </location>
</feature>
<evidence type="ECO:0000256" key="2">
    <source>
        <dbReference type="ARBA" id="ARBA00005840"/>
    </source>
</evidence>
<dbReference type="AlphaFoldDB" id="A0A3B1DZZ6"/>
<feature type="transmembrane region" description="Helical" evidence="7">
    <location>
        <begin position="77"/>
        <end position="104"/>
    </location>
</feature>
<keyword evidence="6 7" id="KW-0472">Membrane</keyword>
<reference evidence="9" key="1">
    <citation type="submission" date="2018-06" db="EMBL/GenBank/DDBJ databases">
        <authorList>
            <person name="Zhirakovskaya E."/>
        </authorList>
    </citation>
    <scope>NUCLEOTIDE SEQUENCE</scope>
</reference>
<comment type="similarity">
    <text evidence="2">Belongs to the CcmC/CycZ/HelC family.</text>
</comment>
<dbReference type="PANTHER" id="PTHR30071:SF1">
    <property type="entry name" value="CYTOCHROME B_B6 PROTEIN-RELATED"/>
    <property type="match status" value="1"/>
</dbReference>
<evidence type="ECO:0000256" key="6">
    <source>
        <dbReference type="ARBA" id="ARBA00023136"/>
    </source>
</evidence>
<dbReference type="GO" id="GO:0017004">
    <property type="term" value="P:cytochrome complex assembly"/>
    <property type="evidence" value="ECO:0007669"/>
    <property type="project" value="UniProtKB-KW"/>
</dbReference>
<feature type="domain" description="Cytochrome c assembly protein" evidence="8">
    <location>
        <begin position="51"/>
        <end position="203"/>
    </location>
</feature>
<gene>
    <name evidence="9" type="ORF">MNBD_PLANCTO03-585</name>
</gene>
<dbReference type="PRINTS" id="PR01386">
    <property type="entry name" value="CCMCBIOGNSIS"/>
</dbReference>
<dbReference type="InterPro" id="IPR002541">
    <property type="entry name" value="Cyt_c_assembly"/>
</dbReference>
<dbReference type="GO" id="GO:0020037">
    <property type="term" value="F:heme binding"/>
    <property type="evidence" value="ECO:0007669"/>
    <property type="project" value="InterPro"/>
</dbReference>
<sequence length="227" mass="25720">MRKEQVSHAPGETPASLAGETLASLGKRADETPASPRLWLRFGRLYWVVTAGLVVVGLALVAWYVPSQGEPGWVHKVFYFHLPVALTMFFACFVVFAASALYLWKRETWCDDLAHAATEVAVLYCSAVLLTGMIWAKEAWGHWWVWTPRLTLSLILWLFYVVYLVGRPWIRSPDRRAVVCAVYGVLAFLDVPLVYFSVLLMPEDPHPVSLELTPPILRTVAFWMLPM</sequence>
<comment type="subcellular location">
    <subcellularLocation>
        <location evidence="1">Membrane</location>
        <topology evidence="1">Multi-pass membrane protein</topology>
    </subcellularLocation>
</comment>
<dbReference type="InterPro" id="IPR045062">
    <property type="entry name" value="Cyt_c_biogenesis_CcsA/CcmC"/>
</dbReference>
<feature type="non-terminal residue" evidence="9">
    <location>
        <position position="227"/>
    </location>
</feature>
<dbReference type="EMBL" id="UOGK01000658">
    <property type="protein sequence ID" value="VAX42204.1"/>
    <property type="molecule type" value="Genomic_DNA"/>
</dbReference>
<feature type="transmembrane region" description="Helical" evidence="7">
    <location>
        <begin position="45"/>
        <end position="65"/>
    </location>
</feature>
<evidence type="ECO:0000256" key="4">
    <source>
        <dbReference type="ARBA" id="ARBA00022748"/>
    </source>
</evidence>
<dbReference type="GO" id="GO:0015232">
    <property type="term" value="F:heme transmembrane transporter activity"/>
    <property type="evidence" value="ECO:0007669"/>
    <property type="project" value="InterPro"/>
</dbReference>